<dbReference type="GeneTree" id="ENSGT00390000012420"/>
<feature type="region of interest" description="Disordered" evidence="2">
    <location>
        <begin position="1"/>
        <end position="25"/>
    </location>
</feature>
<dbReference type="Gene3D" id="3.30.1200.10">
    <property type="entry name" value="YggU-like"/>
    <property type="match status" value="1"/>
</dbReference>
<accession>A0A8C0KU59</accession>
<dbReference type="Proteomes" id="UP000694391">
    <property type="component" value="Unplaced"/>
</dbReference>
<gene>
    <name evidence="3" type="primary">C3H15orf40</name>
</gene>
<dbReference type="SMART" id="SM01152">
    <property type="entry name" value="DUF167"/>
    <property type="match status" value="1"/>
</dbReference>
<reference evidence="3" key="1">
    <citation type="submission" date="2025-08" db="UniProtKB">
        <authorList>
            <consortium name="Ensembl"/>
        </authorList>
    </citation>
    <scope>IDENTIFICATION</scope>
</reference>
<dbReference type="AlphaFoldDB" id="A0A8C0KU59"/>
<reference evidence="3" key="2">
    <citation type="submission" date="2025-09" db="UniProtKB">
        <authorList>
            <consortium name="Ensembl"/>
        </authorList>
    </citation>
    <scope>IDENTIFICATION</scope>
</reference>
<protein>
    <submittedName>
        <fullName evidence="3">Uncharacterized protein</fullName>
    </submittedName>
</protein>
<dbReference type="GO" id="GO:0005737">
    <property type="term" value="C:cytoplasm"/>
    <property type="evidence" value="ECO:0007669"/>
    <property type="project" value="TreeGrafter"/>
</dbReference>
<dbReference type="PANTHER" id="PTHR13420">
    <property type="entry name" value="UPF0235 PROTEIN C15ORF40"/>
    <property type="match status" value="1"/>
</dbReference>
<dbReference type="NCBIfam" id="TIGR00251">
    <property type="entry name" value="DUF167 family protein"/>
    <property type="match status" value="1"/>
</dbReference>
<evidence type="ECO:0000256" key="1">
    <source>
        <dbReference type="ARBA" id="ARBA00010364"/>
    </source>
</evidence>
<comment type="similarity">
    <text evidence="1">Belongs to the UPF0235 family.</text>
</comment>
<dbReference type="InterPro" id="IPR003746">
    <property type="entry name" value="DUF167"/>
</dbReference>
<evidence type="ECO:0000256" key="2">
    <source>
        <dbReference type="SAM" id="MobiDB-lite"/>
    </source>
</evidence>
<dbReference type="InterPro" id="IPR036591">
    <property type="entry name" value="YggU-like_sf"/>
</dbReference>
<evidence type="ECO:0000313" key="4">
    <source>
        <dbReference type="Proteomes" id="UP000694391"/>
    </source>
</evidence>
<feature type="region of interest" description="Disordered" evidence="2">
    <location>
        <begin position="56"/>
        <end position="182"/>
    </location>
</feature>
<sequence>MALPVLDSGRPSAPAPGGGSWPWASRAAHCDPLLARAEKTSGSTAFLPAGCGEGCGRGRAVTARTDPGPALQPSGTSRHAPAGRGVALEPERGREAARPLPPAACAGAEGSSGAAPPPPGSPAGMLRLGRGLRRLLSARGARASAGLPLGAEMPKKAGATNKGKSQEPERPPPSLGPVTVDPRGSVTIAIRAKPGSKQNAVTDVTAEAVSVAIAAPPSEGEANAELCRYLSKVLELRKSDVVLDKGGKSREKVVKLLASTTAEEILEKLKQQVEKK</sequence>
<keyword evidence="4" id="KW-1185">Reference proteome</keyword>
<dbReference type="SUPFAM" id="SSF69786">
    <property type="entry name" value="YggU-like"/>
    <property type="match status" value="1"/>
</dbReference>
<dbReference type="PANTHER" id="PTHR13420:SF7">
    <property type="entry name" value="UPF0235 PROTEIN C15ORF40"/>
    <property type="match status" value="1"/>
</dbReference>
<evidence type="ECO:0000313" key="3">
    <source>
        <dbReference type="Ensembl" id="ENSCAFP00020020069.1"/>
    </source>
</evidence>
<feature type="compositionally biased region" description="Low complexity" evidence="2">
    <location>
        <begin position="103"/>
        <end position="114"/>
    </location>
</feature>
<organism evidence="3 4">
    <name type="scientific">Canis lupus dingo</name>
    <name type="common">dingo</name>
    <dbReference type="NCBI Taxonomy" id="286419"/>
    <lineage>
        <taxon>Eukaryota</taxon>
        <taxon>Metazoa</taxon>
        <taxon>Chordata</taxon>
        <taxon>Craniata</taxon>
        <taxon>Vertebrata</taxon>
        <taxon>Euteleostomi</taxon>
        <taxon>Mammalia</taxon>
        <taxon>Eutheria</taxon>
        <taxon>Laurasiatheria</taxon>
        <taxon>Carnivora</taxon>
        <taxon>Caniformia</taxon>
        <taxon>Canidae</taxon>
        <taxon>Canis</taxon>
    </lineage>
</organism>
<dbReference type="Pfam" id="PF02594">
    <property type="entry name" value="DUF167"/>
    <property type="match status" value="1"/>
</dbReference>
<dbReference type="Ensembl" id="ENSCAFT00020023235.1">
    <property type="protein sequence ID" value="ENSCAFP00020020069.1"/>
    <property type="gene ID" value="ENSCAFG00020015936.1"/>
</dbReference>
<feature type="compositionally biased region" description="Low complexity" evidence="2">
    <location>
        <begin position="122"/>
        <end position="151"/>
    </location>
</feature>
<name>A0A8C0KU59_CANLU</name>
<dbReference type="HAMAP" id="MF_00634">
    <property type="entry name" value="UPF0235"/>
    <property type="match status" value="1"/>
</dbReference>
<proteinExistence type="inferred from homology"/>